<keyword evidence="3 10" id="KW-0285">Flavoprotein</keyword>
<evidence type="ECO:0000256" key="11">
    <source>
        <dbReference type="PIRSR" id="PIRSR006268-2"/>
    </source>
</evidence>
<dbReference type="Pfam" id="PF02424">
    <property type="entry name" value="ApbE"/>
    <property type="match status" value="1"/>
</dbReference>
<keyword evidence="5 10" id="KW-0479">Metal-binding</keyword>
<evidence type="ECO:0000256" key="3">
    <source>
        <dbReference type="ARBA" id="ARBA00022630"/>
    </source>
</evidence>
<evidence type="ECO:0000256" key="8">
    <source>
        <dbReference type="ARBA" id="ARBA00031306"/>
    </source>
</evidence>
<dbReference type="InterPro" id="IPR024932">
    <property type="entry name" value="ApbE"/>
</dbReference>
<dbReference type="SUPFAM" id="SSF143631">
    <property type="entry name" value="ApbE-like"/>
    <property type="match status" value="1"/>
</dbReference>
<dbReference type="EMBL" id="JACOMF010000015">
    <property type="protein sequence ID" value="MBC4016484.1"/>
    <property type="molecule type" value="Genomic_DNA"/>
</dbReference>
<keyword evidence="6 10" id="KW-0274">FAD</keyword>
<dbReference type="PIRSF" id="PIRSF006268">
    <property type="entry name" value="ApbE"/>
    <property type="match status" value="1"/>
</dbReference>
<evidence type="ECO:0000256" key="1">
    <source>
        <dbReference type="ARBA" id="ARBA00011955"/>
    </source>
</evidence>
<evidence type="ECO:0000313" key="13">
    <source>
        <dbReference type="Proteomes" id="UP000600101"/>
    </source>
</evidence>
<keyword evidence="4 10" id="KW-0808">Transferase</keyword>
<name>A0A9X0QYR4_9PROT</name>
<comment type="cofactor">
    <cofactor evidence="11">
        <name>Mg(2+)</name>
        <dbReference type="ChEBI" id="CHEBI:18420"/>
    </cofactor>
    <cofactor evidence="11">
        <name>Mn(2+)</name>
        <dbReference type="ChEBI" id="CHEBI:29035"/>
    </cofactor>
    <text evidence="11">Magnesium. Can also use manganese.</text>
</comment>
<dbReference type="GO" id="GO:0016740">
    <property type="term" value="F:transferase activity"/>
    <property type="evidence" value="ECO:0007669"/>
    <property type="project" value="UniProtKB-UniRule"/>
</dbReference>
<gene>
    <name evidence="12" type="ORF">H7965_14250</name>
</gene>
<keyword evidence="7 10" id="KW-0460">Magnesium</keyword>
<evidence type="ECO:0000256" key="10">
    <source>
        <dbReference type="PIRNR" id="PIRNR006268"/>
    </source>
</evidence>
<comment type="catalytic activity">
    <reaction evidence="9 10">
        <text>L-threonyl-[protein] + FAD = FMN-L-threonyl-[protein] + AMP + H(+)</text>
        <dbReference type="Rhea" id="RHEA:36847"/>
        <dbReference type="Rhea" id="RHEA-COMP:11060"/>
        <dbReference type="Rhea" id="RHEA-COMP:11061"/>
        <dbReference type="ChEBI" id="CHEBI:15378"/>
        <dbReference type="ChEBI" id="CHEBI:30013"/>
        <dbReference type="ChEBI" id="CHEBI:57692"/>
        <dbReference type="ChEBI" id="CHEBI:74257"/>
        <dbReference type="ChEBI" id="CHEBI:456215"/>
        <dbReference type="EC" id="2.7.1.180"/>
    </reaction>
</comment>
<feature type="binding site" evidence="11">
    <location>
        <position position="291"/>
    </location>
    <ligand>
        <name>Mg(2+)</name>
        <dbReference type="ChEBI" id="CHEBI:18420"/>
    </ligand>
</feature>
<dbReference type="AlphaFoldDB" id="A0A9X0QYR4"/>
<accession>A0A9X0QYR4</accession>
<evidence type="ECO:0000256" key="7">
    <source>
        <dbReference type="ARBA" id="ARBA00022842"/>
    </source>
</evidence>
<evidence type="ECO:0000256" key="4">
    <source>
        <dbReference type="ARBA" id="ARBA00022679"/>
    </source>
</evidence>
<evidence type="ECO:0000256" key="2">
    <source>
        <dbReference type="ARBA" id="ARBA00016337"/>
    </source>
</evidence>
<comment type="similarity">
    <text evidence="10">Belongs to the ApbE family.</text>
</comment>
<dbReference type="RefSeq" id="WP_186771254.1">
    <property type="nucleotide sequence ID" value="NZ_JACOMF010000015.1"/>
</dbReference>
<protein>
    <recommendedName>
        <fullName evidence="2 10">FAD:protein FMN transferase</fullName>
        <ecNumber evidence="1 10">2.7.1.180</ecNumber>
    </recommendedName>
    <alternativeName>
        <fullName evidence="8 10">Flavin transferase</fullName>
    </alternativeName>
</protein>
<reference evidence="12" key="1">
    <citation type="submission" date="2020-08" db="EMBL/GenBank/DDBJ databases">
        <authorList>
            <person name="Hu Y."/>
            <person name="Nguyen S.V."/>
            <person name="Li F."/>
            <person name="Fanning S."/>
        </authorList>
    </citation>
    <scope>NUCLEOTIDE SEQUENCE</scope>
    <source>
        <strain evidence="12">SYSU D8009</strain>
    </source>
</reference>
<dbReference type="PANTHER" id="PTHR30040">
    <property type="entry name" value="THIAMINE BIOSYNTHESIS LIPOPROTEIN APBE"/>
    <property type="match status" value="1"/>
</dbReference>
<dbReference type="PANTHER" id="PTHR30040:SF2">
    <property type="entry name" value="FAD:PROTEIN FMN TRANSFERASE"/>
    <property type="match status" value="1"/>
</dbReference>
<feature type="binding site" evidence="11">
    <location>
        <position position="168"/>
    </location>
    <ligand>
        <name>Mg(2+)</name>
        <dbReference type="ChEBI" id="CHEBI:18420"/>
    </ligand>
</feature>
<organism evidence="12 13">
    <name type="scientific">Siccirubricoccus deserti</name>
    <dbReference type="NCBI Taxonomy" id="2013562"/>
    <lineage>
        <taxon>Bacteria</taxon>
        <taxon>Pseudomonadati</taxon>
        <taxon>Pseudomonadota</taxon>
        <taxon>Alphaproteobacteria</taxon>
        <taxon>Acetobacterales</taxon>
        <taxon>Roseomonadaceae</taxon>
        <taxon>Siccirubricoccus</taxon>
    </lineage>
</organism>
<dbReference type="Gene3D" id="3.10.520.10">
    <property type="entry name" value="ApbE-like domains"/>
    <property type="match status" value="1"/>
</dbReference>
<dbReference type="GO" id="GO:0046872">
    <property type="term" value="F:metal ion binding"/>
    <property type="evidence" value="ECO:0007669"/>
    <property type="project" value="UniProtKB-UniRule"/>
</dbReference>
<keyword evidence="13" id="KW-1185">Reference proteome</keyword>
<proteinExistence type="inferred from homology"/>
<sequence length="335" mass="35359">MPRILIPTLQAAPGRPAGDRVQALDGATMGTRWSVRWVGSARPEVLRARIQARLDIVVAQMSGWEPGSDLSRFNRAPAGSWQRLPAEFLAVLDCALAIAAETGGAFDPSIGRLVDLWGFGPRPAPTPGPPGAELLAPARAGGGWQRLRLDVPGGRALQPGGLGLDLSGIAKGYAVDLVAEALATAGVAAFLVEIGGELRGQGMKPDGTPWWVALETPPGEQPMEAAGGEEYVVALHGLSVATSGDYRRFFQHGGRRYGHTLDPRTGWPVEESLASVTVLHPNCMRADALATALSVLGTEAGLHHARRHGIAARFLTREAGRLREHVSPAFAAMLD</sequence>
<comment type="caution">
    <text evidence="12">The sequence shown here is derived from an EMBL/GenBank/DDBJ whole genome shotgun (WGS) entry which is preliminary data.</text>
</comment>
<dbReference type="EC" id="2.7.1.180" evidence="1 10"/>
<evidence type="ECO:0000313" key="12">
    <source>
        <dbReference type="EMBL" id="MBC4016484.1"/>
    </source>
</evidence>
<evidence type="ECO:0000256" key="6">
    <source>
        <dbReference type="ARBA" id="ARBA00022827"/>
    </source>
</evidence>
<evidence type="ECO:0000256" key="5">
    <source>
        <dbReference type="ARBA" id="ARBA00022723"/>
    </source>
</evidence>
<dbReference type="InterPro" id="IPR003374">
    <property type="entry name" value="ApbE-like_sf"/>
</dbReference>
<evidence type="ECO:0000256" key="9">
    <source>
        <dbReference type="ARBA" id="ARBA00048540"/>
    </source>
</evidence>
<feature type="binding site" evidence="11">
    <location>
        <position position="287"/>
    </location>
    <ligand>
        <name>Mg(2+)</name>
        <dbReference type="ChEBI" id="CHEBI:18420"/>
    </ligand>
</feature>
<dbReference type="Proteomes" id="UP000600101">
    <property type="component" value="Unassembled WGS sequence"/>
</dbReference>